<dbReference type="GO" id="GO:0016020">
    <property type="term" value="C:membrane"/>
    <property type="evidence" value="ECO:0007669"/>
    <property type="project" value="UniProtKB-SubCell"/>
</dbReference>
<dbReference type="Pfam" id="PF05653">
    <property type="entry name" value="Mg_trans_NIPA"/>
    <property type="match status" value="1"/>
</dbReference>
<dbReference type="EMBL" id="CP016809">
    <property type="protein sequence ID" value="ANY74138.1"/>
    <property type="molecule type" value="Genomic_DNA"/>
</dbReference>
<dbReference type="InterPro" id="IPR037185">
    <property type="entry name" value="EmrE-like"/>
</dbReference>
<evidence type="ECO:0000256" key="1">
    <source>
        <dbReference type="ARBA" id="ARBA00004127"/>
    </source>
</evidence>
<dbReference type="KEGG" id="pib:BBD41_16970"/>
<keyword evidence="2 5" id="KW-0812">Transmembrane</keyword>
<reference evidence="6" key="1">
    <citation type="submission" date="2016-08" db="EMBL/GenBank/DDBJ databases">
        <title>Complete Genome Seqeunce of Paenibacillus sp. nov. IHBB 9852 from high altitute lake of Indian trans-Himalayas.</title>
        <authorList>
            <person name="Kiran S."/>
            <person name="Swarnkar M.K."/>
            <person name="Rana A."/>
            <person name="Tewari R."/>
            <person name="Gulati A."/>
        </authorList>
    </citation>
    <scope>NUCLEOTIDE SEQUENCE [LARGE SCALE GENOMIC DNA]</scope>
    <source>
        <strain evidence="6">IHBB 9852</strain>
    </source>
</reference>
<dbReference type="PANTHER" id="PTHR12570">
    <property type="match status" value="1"/>
</dbReference>
<evidence type="ECO:0000256" key="5">
    <source>
        <dbReference type="SAM" id="Phobius"/>
    </source>
</evidence>
<evidence type="ECO:0008006" key="7">
    <source>
        <dbReference type="Google" id="ProtNLM"/>
    </source>
</evidence>
<dbReference type="AlphaFoldDB" id="A0A1B2E2C3"/>
<gene>
    <name evidence="6" type="ORF">BBD41_16970</name>
</gene>
<feature type="transmembrane region" description="Helical" evidence="5">
    <location>
        <begin position="93"/>
        <end position="109"/>
    </location>
</feature>
<protein>
    <recommendedName>
        <fullName evidence="7">Multidrug transporter</fullName>
    </recommendedName>
</protein>
<dbReference type="RefSeq" id="WP_099478316.1">
    <property type="nucleotide sequence ID" value="NZ_CP016809.1"/>
</dbReference>
<dbReference type="GO" id="GO:0015095">
    <property type="term" value="F:magnesium ion transmembrane transporter activity"/>
    <property type="evidence" value="ECO:0007669"/>
    <property type="project" value="InterPro"/>
</dbReference>
<dbReference type="InterPro" id="IPR008521">
    <property type="entry name" value="Mg_trans_NIPA"/>
</dbReference>
<dbReference type="SUPFAM" id="SSF103481">
    <property type="entry name" value="Multidrug resistance efflux transporter EmrE"/>
    <property type="match status" value="1"/>
</dbReference>
<feature type="transmembrane region" description="Helical" evidence="5">
    <location>
        <begin position="34"/>
        <end position="59"/>
    </location>
</feature>
<accession>A0A1B2E2C3</accession>
<name>A0A1B2E2C3_9BACL</name>
<keyword evidence="3 5" id="KW-1133">Transmembrane helix</keyword>
<feature type="transmembrane region" description="Helical" evidence="5">
    <location>
        <begin position="6"/>
        <end position="22"/>
    </location>
</feature>
<dbReference type="Gene3D" id="1.10.3730.20">
    <property type="match status" value="1"/>
</dbReference>
<evidence type="ECO:0000313" key="6">
    <source>
        <dbReference type="EMBL" id="ANY74138.1"/>
    </source>
</evidence>
<evidence type="ECO:0000256" key="3">
    <source>
        <dbReference type="ARBA" id="ARBA00022989"/>
    </source>
</evidence>
<sequence length="110" mass="12305">MIKTILLILLMTIMGSLGGLFFKKSTNHLGSKKIKLFLGLLTFGASLYFIGAIINIVVLKFAPYTLVYPLTSITYIWTFLISKYYLKEKTTTYQLIGIALIICGTVVMVL</sequence>
<feature type="transmembrane region" description="Helical" evidence="5">
    <location>
        <begin position="65"/>
        <end position="86"/>
    </location>
</feature>
<evidence type="ECO:0000256" key="2">
    <source>
        <dbReference type="ARBA" id="ARBA00022692"/>
    </source>
</evidence>
<dbReference type="PANTHER" id="PTHR12570:SF65">
    <property type="entry name" value="MAGNESIUM TRANSPORTER NIPA9-RELATED"/>
    <property type="match status" value="1"/>
</dbReference>
<comment type="subcellular location">
    <subcellularLocation>
        <location evidence="1">Endomembrane system</location>
        <topology evidence="1">Multi-pass membrane protein</topology>
    </subcellularLocation>
</comment>
<evidence type="ECO:0000256" key="4">
    <source>
        <dbReference type="ARBA" id="ARBA00023136"/>
    </source>
</evidence>
<keyword evidence="4 5" id="KW-0472">Membrane</keyword>
<organism evidence="6">
    <name type="scientific">Paenibacillus ihbetae</name>
    <dbReference type="NCBI Taxonomy" id="1870820"/>
    <lineage>
        <taxon>Bacteria</taxon>
        <taxon>Bacillati</taxon>
        <taxon>Bacillota</taxon>
        <taxon>Bacilli</taxon>
        <taxon>Bacillales</taxon>
        <taxon>Paenibacillaceae</taxon>
        <taxon>Paenibacillus</taxon>
    </lineage>
</organism>
<proteinExistence type="predicted"/>